<evidence type="ECO:0000256" key="5">
    <source>
        <dbReference type="ARBA" id="ARBA00022989"/>
    </source>
</evidence>
<evidence type="ECO:0000256" key="2">
    <source>
        <dbReference type="ARBA" id="ARBA00006228"/>
    </source>
</evidence>
<dbReference type="InterPro" id="IPR002758">
    <property type="entry name" value="Cation_antiport_E"/>
</dbReference>
<keyword evidence="6" id="KW-0472">Membrane</keyword>
<dbReference type="PANTHER" id="PTHR34584">
    <property type="entry name" value="NA(+)/H(+) ANTIPORTER SUBUNIT E1"/>
    <property type="match status" value="1"/>
</dbReference>
<evidence type="ECO:0000256" key="4">
    <source>
        <dbReference type="ARBA" id="ARBA00022692"/>
    </source>
</evidence>
<evidence type="ECO:0000313" key="8">
    <source>
        <dbReference type="Proteomes" id="UP001596101"/>
    </source>
</evidence>
<dbReference type="EMBL" id="JBHSMR010000008">
    <property type="protein sequence ID" value="MFC5477303.1"/>
    <property type="molecule type" value="Genomic_DNA"/>
</dbReference>
<dbReference type="Proteomes" id="UP001596101">
    <property type="component" value="Unassembled WGS sequence"/>
</dbReference>
<keyword evidence="4" id="KW-0812">Transmembrane</keyword>
<comment type="caution">
    <text evidence="7">The sequence shown here is derived from an EMBL/GenBank/DDBJ whole genome shotgun (WGS) entry which is preliminary data.</text>
</comment>
<dbReference type="Pfam" id="PF01899">
    <property type="entry name" value="MNHE"/>
    <property type="match status" value="1"/>
</dbReference>
<keyword evidence="8" id="KW-1185">Reference proteome</keyword>
<evidence type="ECO:0000256" key="1">
    <source>
        <dbReference type="ARBA" id="ARBA00004651"/>
    </source>
</evidence>
<dbReference type="RefSeq" id="WP_379751940.1">
    <property type="nucleotide sequence ID" value="NZ_JBHSMR010000008.1"/>
</dbReference>
<evidence type="ECO:0000256" key="6">
    <source>
        <dbReference type="ARBA" id="ARBA00023136"/>
    </source>
</evidence>
<comment type="similarity">
    <text evidence="2">Belongs to the CPA3 antiporters (TC 2.A.63) subunit E family.</text>
</comment>
<evidence type="ECO:0000313" key="7">
    <source>
        <dbReference type="EMBL" id="MFC5477303.1"/>
    </source>
</evidence>
<keyword evidence="3" id="KW-1003">Cell membrane</keyword>
<comment type="subcellular location">
    <subcellularLocation>
        <location evidence="1">Cell membrane</location>
        <topology evidence="1">Multi-pass membrane protein</topology>
    </subcellularLocation>
</comment>
<dbReference type="PANTHER" id="PTHR34584:SF1">
    <property type="entry name" value="NA(+)_H(+) ANTIPORTER SUBUNIT E1"/>
    <property type="match status" value="1"/>
</dbReference>
<evidence type="ECO:0000256" key="3">
    <source>
        <dbReference type="ARBA" id="ARBA00022475"/>
    </source>
</evidence>
<name>A0ABW0MH95_9BURK</name>
<reference evidence="8" key="1">
    <citation type="journal article" date="2019" name="Int. J. Syst. Evol. Microbiol.">
        <title>The Global Catalogue of Microorganisms (GCM) 10K type strain sequencing project: providing services to taxonomists for standard genome sequencing and annotation.</title>
        <authorList>
            <consortium name="The Broad Institute Genomics Platform"/>
            <consortium name="The Broad Institute Genome Sequencing Center for Infectious Disease"/>
            <person name="Wu L."/>
            <person name="Ma J."/>
        </authorList>
    </citation>
    <scope>NUCLEOTIDE SEQUENCE [LARGE SCALE GENOMIC DNA]</scope>
    <source>
        <strain evidence="8">CCUG 43111</strain>
    </source>
</reference>
<organism evidence="7 8">
    <name type="scientific">Massilia suwonensis</name>
    <dbReference type="NCBI Taxonomy" id="648895"/>
    <lineage>
        <taxon>Bacteria</taxon>
        <taxon>Pseudomonadati</taxon>
        <taxon>Pseudomonadota</taxon>
        <taxon>Betaproteobacteria</taxon>
        <taxon>Burkholderiales</taxon>
        <taxon>Oxalobacteraceae</taxon>
        <taxon>Telluria group</taxon>
        <taxon>Massilia</taxon>
    </lineage>
</organism>
<dbReference type="PIRSF" id="PIRSF019239">
    <property type="entry name" value="MrpE"/>
    <property type="match status" value="1"/>
</dbReference>
<gene>
    <name evidence="7" type="ORF">ACFPQ5_03820</name>
</gene>
<sequence length="172" mass="19292">MTRWLPYPLVSLALCALWLLLNQAFDAASILLGAALGIALPLLLRRLQPLGYPRLHAPATLLRLLGMAGVEIVRSCFNVSRIILFAKHADVNSQFIRVPLTMRDPYGLAMLSCLINMTPGTVWVEILPEGHELSLHVFDLHDAGWWIDTIKTRYERPLIDIFEPRSARGDLA</sequence>
<keyword evidence="5" id="KW-1133">Transmembrane helix</keyword>
<dbReference type="NCBIfam" id="NF006520">
    <property type="entry name" value="PRK08965.1-4"/>
    <property type="match status" value="1"/>
</dbReference>
<proteinExistence type="inferred from homology"/>
<accession>A0ABW0MH95</accession>
<protein>
    <submittedName>
        <fullName evidence="7">Na+/H+ antiporter subunit E</fullName>
    </submittedName>
</protein>